<sequence>MAKLSDLPSELFEHILADLNQTAYHALSLVSRSLYNFVIPYLYRDVDLLVRSSRHVPRVDRLFFNILDEPALGKHIRSLRIGVENHAHLHDVRRCMPKTSKAEHDRNYQKAVAFMDTWPDILDTGDSCEALESNDYGAYAALLFLLVLPTLRTVSIAENGDETLQPLKTILQKFNTEIDKENSSSLRFIEGIEEVVYNVEHETARPYRHPAQNTLWLALKLPFIKKVEVASLDCINILWNARQHSFSNLSPPPPLISLTTLILRHVTKVAETLLTILPETPQLRCLVLEACRDNSEVDVASGPAWVLLEEWNAALRVVQNTLQTLVISAEYYDSNCSFFAQPSMKQQFGGRLDLSGFDQLHTLEAPVPFITGDLSISIFMDTNFLPYAPPRLRHLILRTDMTDAQFVYPWDTSNRESGPSFQESKDESRTRNNARMDLRSILEFSLPLVNQIPCLQSFAVWQPSDPSLDFFDDQLEDLRTSCKNKNITVKVLYPMLLRWRSSLHWNLVREVTLFDARFPGSGAMARMFRTERQGLPLGLGSQYHLKEFEKHHVRGQT</sequence>
<protein>
    <recommendedName>
        <fullName evidence="1">F-box domain-containing protein</fullName>
    </recommendedName>
</protein>
<evidence type="ECO:0000313" key="2">
    <source>
        <dbReference type="EMBL" id="KAK3216686.1"/>
    </source>
</evidence>
<proteinExistence type="predicted"/>
<name>A0AAN6M990_9PLEO</name>
<evidence type="ECO:0000259" key="1">
    <source>
        <dbReference type="PROSITE" id="PS50181"/>
    </source>
</evidence>
<dbReference type="AlphaFoldDB" id="A0AAN6M990"/>
<dbReference type="InterPro" id="IPR001810">
    <property type="entry name" value="F-box_dom"/>
</dbReference>
<dbReference type="Proteomes" id="UP001280581">
    <property type="component" value="Unassembled WGS sequence"/>
</dbReference>
<dbReference type="Pfam" id="PF00646">
    <property type="entry name" value="F-box"/>
    <property type="match status" value="1"/>
</dbReference>
<keyword evidence="3" id="KW-1185">Reference proteome</keyword>
<gene>
    <name evidence="2" type="ORF">GRF29_1g662594</name>
</gene>
<accession>A0AAN6M990</accession>
<dbReference type="PROSITE" id="PS50181">
    <property type="entry name" value="FBOX"/>
    <property type="match status" value="1"/>
</dbReference>
<dbReference type="EMBL" id="WVTA01000001">
    <property type="protein sequence ID" value="KAK3216686.1"/>
    <property type="molecule type" value="Genomic_DNA"/>
</dbReference>
<feature type="domain" description="F-box" evidence="1">
    <location>
        <begin position="1"/>
        <end position="46"/>
    </location>
</feature>
<evidence type="ECO:0000313" key="3">
    <source>
        <dbReference type="Proteomes" id="UP001280581"/>
    </source>
</evidence>
<comment type="caution">
    <text evidence="2">The sequence shown here is derived from an EMBL/GenBank/DDBJ whole genome shotgun (WGS) entry which is preliminary data.</text>
</comment>
<organism evidence="2 3">
    <name type="scientific">Pseudopithomyces chartarum</name>
    <dbReference type="NCBI Taxonomy" id="1892770"/>
    <lineage>
        <taxon>Eukaryota</taxon>
        <taxon>Fungi</taxon>
        <taxon>Dikarya</taxon>
        <taxon>Ascomycota</taxon>
        <taxon>Pezizomycotina</taxon>
        <taxon>Dothideomycetes</taxon>
        <taxon>Pleosporomycetidae</taxon>
        <taxon>Pleosporales</taxon>
        <taxon>Massarineae</taxon>
        <taxon>Didymosphaeriaceae</taxon>
        <taxon>Pseudopithomyces</taxon>
    </lineage>
</organism>
<reference evidence="2 3" key="1">
    <citation type="submission" date="2021-02" db="EMBL/GenBank/DDBJ databases">
        <title>Genome assembly of Pseudopithomyces chartarum.</title>
        <authorList>
            <person name="Jauregui R."/>
            <person name="Singh J."/>
            <person name="Voisey C."/>
        </authorList>
    </citation>
    <scope>NUCLEOTIDE SEQUENCE [LARGE SCALE GENOMIC DNA]</scope>
    <source>
        <strain evidence="2 3">AGR01</strain>
    </source>
</reference>